<sequence>MKNIFNILFLASLALTHQEGTSSQELKEKIPDEFEGSWQRWHMKQEHDLDHADAKSVFMLHDTRNAKRLSRLDILRMYGLLREEVVGKGDGTGSHDDTEVITDDMKNHLVQQVMSLIDKDGDGEISFDEWMEYSSQGGEFPDFGYGPGHEYDFEEEYEKHHWIQYHAENDPDVMVQHAEDVEHELLHHLHEIEHEESGSGYNQRFPIRVSKIPPKFKA</sequence>
<comment type="caution">
    <text evidence="5">The sequence shown here is derived from an EMBL/GenBank/DDBJ whole genome shotgun (WGS) entry which is preliminary data.</text>
</comment>
<dbReference type="SMART" id="SM00054">
    <property type="entry name" value="EFh"/>
    <property type="match status" value="1"/>
</dbReference>
<dbReference type="Proteomes" id="UP000738402">
    <property type="component" value="Unassembled WGS sequence"/>
</dbReference>
<evidence type="ECO:0000313" key="7">
    <source>
        <dbReference type="Proteomes" id="UP000697297"/>
    </source>
</evidence>
<dbReference type="GO" id="GO:0005509">
    <property type="term" value="F:calcium ion binding"/>
    <property type="evidence" value="ECO:0007669"/>
    <property type="project" value="InterPro"/>
</dbReference>
<dbReference type="PROSITE" id="PS50222">
    <property type="entry name" value="EF_HAND_2"/>
    <property type="match status" value="1"/>
</dbReference>
<evidence type="ECO:0000313" key="6">
    <source>
        <dbReference type="EMBL" id="KAG7764999.1"/>
    </source>
</evidence>
<feature type="chain" id="PRO_5042929748" description="EF-hand domain-containing protein" evidence="3">
    <location>
        <begin position="24"/>
        <end position="218"/>
    </location>
</feature>
<evidence type="ECO:0000313" key="8">
    <source>
        <dbReference type="Proteomes" id="UP000738402"/>
    </source>
</evidence>
<organism evidence="5 8">
    <name type="scientific">Ogataea haglerorum</name>
    <dbReference type="NCBI Taxonomy" id="1937702"/>
    <lineage>
        <taxon>Eukaryota</taxon>
        <taxon>Fungi</taxon>
        <taxon>Dikarya</taxon>
        <taxon>Ascomycota</taxon>
        <taxon>Saccharomycotina</taxon>
        <taxon>Pichiomycetes</taxon>
        <taxon>Pichiales</taxon>
        <taxon>Pichiaceae</taxon>
        <taxon>Ogataea</taxon>
    </lineage>
</organism>
<proteinExistence type="predicted"/>
<dbReference type="Proteomes" id="UP000697297">
    <property type="component" value="Unassembled WGS sequence"/>
</dbReference>
<evidence type="ECO:0000313" key="5">
    <source>
        <dbReference type="EMBL" id="KAG7726474.1"/>
    </source>
</evidence>
<dbReference type="PANTHER" id="PTHR19237">
    <property type="entry name" value="NUCLEOBINDIN"/>
    <property type="match status" value="1"/>
</dbReference>
<keyword evidence="2" id="KW-0106">Calcium</keyword>
<gene>
    <name evidence="5" type="ORF">KL933_003405</name>
    <name evidence="6" type="ORF">KL946_002866</name>
</gene>
<evidence type="ECO:0000256" key="1">
    <source>
        <dbReference type="ARBA" id="ARBA00022729"/>
    </source>
</evidence>
<evidence type="ECO:0000259" key="4">
    <source>
        <dbReference type="PROSITE" id="PS50222"/>
    </source>
</evidence>
<keyword evidence="7" id="KW-1185">Reference proteome</keyword>
<dbReference type="PROSITE" id="PS00018">
    <property type="entry name" value="EF_HAND_1"/>
    <property type="match status" value="1"/>
</dbReference>
<dbReference type="EMBL" id="JAHLUN010000007">
    <property type="protein sequence ID" value="KAG7764999.1"/>
    <property type="molecule type" value="Genomic_DNA"/>
</dbReference>
<dbReference type="InterPro" id="IPR040250">
    <property type="entry name" value="Nucleobindin"/>
</dbReference>
<dbReference type="GO" id="GO:0005793">
    <property type="term" value="C:endoplasmic reticulum-Golgi intermediate compartment"/>
    <property type="evidence" value="ECO:0007669"/>
    <property type="project" value="TreeGrafter"/>
</dbReference>
<evidence type="ECO:0000256" key="2">
    <source>
        <dbReference type="ARBA" id="ARBA00022837"/>
    </source>
</evidence>
<reference evidence="5 7" key="1">
    <citation type="journal article" date="2021" name="G3 (Bethesda)">
        <title>Genomic diversity, chromosomal rearrangements, and interspecies hybridization in the ogataea polymorpha species complex.</title>
        <authorList>
            <person name="Hanson S.J."/>
            <person name="Cinneide E.O."/>
            <person name="Salzberg L.I."/>
            <person name="Wolfe K.H."/>
            <person name="McGowan J."/>
            <person name="Fitzpatrick D.A."/>
            <person name="Matlin K."/>
        </authorList>
    </citation>
    <scope>NUCLEOTIDE SEQUENCE</scope>
    <source>
        <strain evidence="6">81-436-3</strain>
        <strain evidence="5">83-405-1</strain>
    </source>
</reference>
<dbReference type="InterPro" id="IPR002048">
    <property type="entry name" value="EF_hand_dom"/>
</dbReference>
<dbReference type="SUPFAM" id="SSF47473">
    <property type="entry name" value="EF-hand"/>
    <property type="match status" value="1"/>
</dbReference>
<dbReference type="PANTHER" id="PTHR19237:SF20">
    <property type="entry name" value="NUCLEOBINDIN 1"/>
    <property type="match status" value="1"/>
</dbReference>
<dbReference type="EMBL" id="JAHLUH010000009">
    <property type="protein sequence ID" value="KAG7726474.1"/>
    <property type="molecule type" value="Genomic_DNA"/>
</dbReference>
<evidence type="ECO:0000256" key="3">
    <source>
        <dbReference type="SAM" id="SignalP"/>
    </source>
</evidence>
<dbReference type="InterPro" id="IPR011992">
    <property type="entry name" value="EF-hand-dom_pair"/>
</dbReference>
<feature type="domain" description="EF-hand" evidence="4">
    <location>
        <begin position="105"/>
        <end position="140"/>
    </location>
</feature>
<dbReference type="Pfam" id="PF13499">
    <property type="entry name" value="EF-hand_7"/>
    <property type="match status" value="1"/>
</dbReference>
<feature type="signal peptide" evidence="3">
    <location>
        <begin position="1"/>
        <end position="23"/>
    </location>
</feature>
<dbReference type="AlphaFoldDB" id="A0AAN6D4W8"/>
<protein>
    <recommendedName>
        <fullName evidence="4">EF-hand domain-containing protein</fullName>
    </recommendedName>
</protein>
<keyword evidence="1 3" id="KW-0732">Signal</keyword>
<dbReference type="InterPro" id="IPR018247">
    <property type="entry name" value="EF_Hand_1_Ca_BS"/>
</dbReference>
<name>A0AAN6D4W8_9ASCO</name>
<dbReference type="Gene3D" id="1.10.238.10">
    <property type="entry name" value="EF-hand"/>
    <property type="match status" value="1"/>
</dbReference>
<accession>A0AAN6D4W8</accession>